<dbReference type="Proteomes" id="UP000094769">
    <property type="component" value="Unassembled WGS sequence"/>
</dbReference>
<sequence>MPQWIVLILLSLSSALLPAEELHDGCLKRVFMHYCLGESLDRLLQRRPVDMDPIVNGDRAGIIYTKGRERIYVMAFQGRIYKVLKTYEPSNQVTLQRLQRTLSEKYGKHRDISHLPKYARNMAGKIGAVRRGEGELRYRWQLPASPWRVELTWTRKLGISLAYLVNTLDRQQREADESSL</sequence>
<proteinExistence type="predicted"/>
<dbReference type="OrthoDB" id="5765394at2"/>
<organism evidence="1 2">
    <name type="scientific">Candidatus Thiodiazotropha endolucinida</name>
    <dbReference type="NCBI Taxonomy" id="1655433"/>
    <lineage>
        <taxon>Bacteria</taxon>
        <taxon>Pseudomonadati</taxon>
        <taxon>Pseudomonadota</taxon>
        <taxon>Gammaproteobacteria</taxon>
        <taxon>Chromatiales</taxon>
        <taxon>Sedimenticolaceae</taxon>
        <taxon>Candidatus Thiodiazotropha</taxon>
    </lineage>
</organism>
<dbReference type="AlphaFoldDB" id="A0A7Z0VNI9"/>
<gene>
    <name evidence="1" type="ORF">CODIS_14630</name>
</gene>
<accession>A0A7Z0VNI9</accession>
<evidence type="ECO:0000313" key="1">
    <source>
        <dbReference type="EMBL" id="ODJ88456.1"/>
    </source>
</evidence>
<name>A0A7Z0VNI9_9GAMM</name>
<dbReference type="RefSeq" id="WP_069122984.1">
    <property type="nucleotide sequence ID" value="NZ_MARB01000006.1"/>
</dbReference>
<keyword evidence="2" id="KW-1185">Reference proteome</keyword>
<evidence type="ECO:0000313" key="2">
    <source>
        <dbReference type="Proteomes" id="UP000094769"/>
    </source>
</evidence>
<dbReference type="EMBL" id="MARB01000006">
    <property type="protein sequence ID" value="ODJ88456.1"/>
    <property type="molecule type" value="Genomic_DNA"/>
</dbReference>
<reference evidence="1 2" key="1">
    <citation type="submission" date="2016-06" db="EMBL/GenBank/DDBJ databases">
        <title>Genome sequence of endosymbiont of Candidatus Endolucinida thiodiazotropha.</title>
        <authorList>
            <person name="Poehlein A."/>
            <person name="Koenig S."/>
            <person name="Heiden S.E."/>
            <person name="Thuermer A."/>
            <person name="Voget S."/>
            <person name="Daniel R."/>
            <person name="Markert S."/>
            <person name="Gros O."/>
            <person name="Schweder T."/>
        </authorList>
    </citation>
    <scope>NUCLEOTIDE SEQUENCE [LARGE SCALE GENOMIC DNA]</scope>
    <source>
        <strain evidence="1 2">COS</strain>
    </source>
</reference>
<protein>
    <submittedName>
        <fullName evidence="1">Uncharacterized protein</fullName>
    </submittedName>
</protein>
<comment type="caution">
    <text evidence="1">The sequence shown here is derived from an EMBL/GenBank/DDBJ whole genome shotgun (WGS) entry which is preliminary data.</text>
</comment>